<dbReference type="Proteomes" id="UP000007350">
    <property type="component" value="Unassembled WGS sequence"/>
</dbReference>
<evidence type="ECO:0000313" key="2">
    <source>
        <dbReference type="Proteomes" id="UP000007350"/>
    </source>
</evidence>
<sequence>MKPFVMPSAVVCGNGLSVHLFLVDATECGMSNDDLFVRRQCWLQYFFGTRTTAVKPTLLTVSASLVRLVVIGRGETSAMSTFMPMADDDPQQAQGAVGQPVALTYVQPQDVDLQGPLFLGAELGQRELEELPDGTLHRVPFCRVLRRVCVKV</sequence>
<reference evidence="1 2" key="1">
    <citation type="journal article" date="2012" name="BMC Genomics">
        <title>Comparative genomic analysis of human infective Trypanosoma cruzi lineages with the bat-restricted subspecies T. cruzi marinkellei.</title>
        <authorList>
            <person name="Franzen O."/>
            <person name="Talavera-Lopez C."/>
            <person name="Ochaya S."/>
            <person name="Butler C.E."/>
            <person name="Messenger L.A."/>
            <person name="Lewis M.D."/>
            <person name="Llewellyn M.S."/>
            <person name="Marinkelle C.J."/>
            <person name="Tyler K.M."/>
            <person name="Miles M.A."/>
            <person name="Andersson B."/>
        </authorList>
    </citation>
    <scope>NUCLEOTIDE SEQUENCE [LARGE SCALE GENOMIC DNA]</scope>
    <source>
        <strain evidence="1 2">B7</strain>
    </source>
</reference>
<accession>K2NED5</accession>
<protein>
    <submittedName>
        <fullName evidence="1">Uncharacterized protein</fullName>
    </submittedName>
</protein>
<proteinExistence type="predicted"/>
<name>K2NED5_TRYCR</name>
<keyword evidence="2" id="KW-1185">Reference proteome</keyword>
<dbReference type="EMBL" id="AHKC01009313">
    <property type="protein sequence ID" value="EKF33331.1"/>
    <property type="molecule type" value="Genomic_DNA"/>
</dbReference>
<organism evidence="1 2">
    <name type="scientific">Trypanosoma cruzi marinkellei</name>
    <dbReference type="NCBI Taxonomy" id="85056"/>
    <lineage>
        <taxon>Eukaryota</taxon>
        <taxon>Discoba</taxon>
        <taxon>Euglenozoa</taxon>
        <taxon>Kinetoplastea</taxon>
        <taxon>Metakinetoplastina</taxon>
        <taxon>Trypanosomatida</taxon>
        <taxon>Trypanosomatidae</taxon>
        <taxon>Trypanosoma</taxon>
        <taxon>Schizotrypanum</taxon>
    </lineage>
</organism>
<gene>
    <name evidence="1" type="ORF">MOQ_002804</name>
</gene>
<dbReference type="AlphaFoldDB" id="K2NED5"/>
<dbReference type="OrthoDB" id="258143at2759"/>
<comment type="caution">
    <text evidence="1">The sequence shown here is derived from an EMBL/GenBank/DDBJ whole genome shotgun (WGS) entry which is preliminary data.</text>
</comment>
<evidence type="ECO:0000313" key="1">
    <source>
        <dbReference type="EMBL" id="EKF33331.1"/>
    </source>
</evidence>